<dbReference type="Gene3D" id="3.30.910.20">
    <property type="entry name" value="Skp domain"/>
    <property type="match status" value="1"/>
</dbReference>
<dbReference type="SMART" id="SM00935">
    <property type="entry name" value="OmpH"/>
    <property type="match status" value="1"/>
</dbReference>
<dbReference type="Pfam" id="PF03938">
    <property type="entry name" value="OmpH"/>
    <property type="match status" value="1"/>
</dbReference>
<keyword evidence="7" id="KW-1185">Reference proteome</keyword>
<keyword evidence="2 5" id="KW-0732">Signal</keyword>
<name>A0A5B9E938_9BACT</name>
<protein>
    <submittedName>
        <fullName evidence="6">OmpH family outer membrane protein</fullName>
    </submittedName>
</protein>
<feature type="coiled-coil region" evidence="3">
    <location>
        <begin position="100"/>
        <end position="127"/>
    </location>
</feature>
<evidence type="ECO:0000256" key="1">
    <source>
        <dbReference type="ARBA" id="ARBA00009091"/>
    </source>
</evidence>
<dbReference type="InterPro" id="IPR005632">
    <property type="entry name" value="Chaperone_Skp"/>
</dbReference>
<dbReference type="AlphaFoldDB" id="A0A5B9E938"/>
<sequence length="208" mass="22893">MQQVRVLVFVLASLSIGKTIAAQAGQAPGHALPMAGIVTFSFNSAVLGTAEAQRDLDSLQKKLTPRQQQLQKLSDALEVEKKQLTEGNSKLTDAEKAQSISSINLKDKQLQREADNLKSDFETESQQIYQRVAQRLYVFLQKYAQQHAYAAILERGSDAAPVVWYAADNLDITEEVVKAYDHQSEAAATSLPDKPSADRPQSPIAKRP</sequence>
<reference evidence="6 7" key="1">
    <citation type="submission" date="2019-08" db="EMBL/GenBank/DDBJ databases">
        <title>Complete genome sequence of Terriglobus albidus strain ORNL.</title>
        <authorList>
            <person name="Podar M."/>
        </authorList>
    </citation>
    <scope>NUCLEOTIDE SEQUENCE [LARGE SCALE GENOMIC DNA]</scope>
    <source>
        <strain evidence="6 7">ORNL</strain>
    </source>
</reference>
<evidence type="ECO:0000256" key="2">
    <source>
        <dbReference type="ARBA" id="ARBA00022729"/>
    </source>
</evidence>
<dbReference type="GO" id="GO:0051082">
    <property type="term" value="F:unfolded protein binding"/>
    <property type="evidence" value="ECO:0007669"/>
    <property type="project" value="InterPro"/>
</dbReference>
<feature type="region of interest" description="Disordered" evidence="4">
    <location>
        <begin position="183"/>
        <end position="208"/>
    </location>
</feature>
<comment type="similarity">
    <text evidence="1">Belongs to the Skp family.</text>
</comment>
<evidence type="ECO:0000313" key="7">
    <source>
        <dbReference type="Proteomes" id="UP000321820"/>
    </source>
</evidence>
<organism evidence="6 7">
    <name type="scientific">Terriglobus albidus</name>
    <dbReference type="NCBI Taxonomy" id="1592106"/>
    <lineage>
        <taxon>Bacteria</taxon>
        <taxon>Pseudomonadati</taxon>
        <taxon>Acidobacteriota</taxon>
        <taxon>Terriglobia</taxon>
        <taxon>Terriglobales</taxon>
        <taxon>Acidobacteriaceae</taxon>
        <taxon>Terriglobus</taxon>
    </lineage>
</organism>
<evidence type="ECO:0000256" key="4">
    <source>
        <dbReference type="SAM" id="MobiDB-lite"/>
    </source>
</evidence>
<feature type="signal peptide" evidence="5">
    <location>
        <begin position="1"/>
        <end position="21"/>
    </location>
</feature>
<proteinExistence type="inferred from homology"/>
<dbReference type="OrthoDB" id="121775at2"/>
<evidence type="ECO:0000256" key="3">
    <source>
        <dbReference type="SAM" id="Coils"/>
    </source>
</evidence>
<dbReference type="InterPro" id="IPR024930">
    <property type="entry name" value="Skp_dom_sf"/>
</dbReference>
<evidence type="ECO:0000256" key="5">
    <source>
        <dbReference type="SAM" id="SignalP"/>
    </source>
</evidence>
<dbReference type="SUPFAM" id="SSF111384">
    <property type="entry name" value="OmpH-like"/>
    <property type="match status" value="1"/>
</dbReference>
<accession>A0A5B9E938</accession>
<dbReference type="RefSeq" id="WP_147646836.1">
    <property type="nucleotide sequence ID" value="NZ_CP042806.1"/>
</dbReference>
<keyword evidence="3" id="KW-0175">Coiled coil</keyword>
<dbReference type="EMBL" id="CP042806">
    <property type="protein sequence ID" value="QEE27645.1"/>
    <property type="molecule type" value="Genomic_DNA"/>
</dbReference>
<dbReference type="PANTHER" id="PTHR35089">
    <property type="entry name" value="CHAPERONE PROTEIN SKP"/>
    <property type="match status" value="1"/>
</dbReference>
<dbReference type="GO" id="GO:0050821">
    <property type="term" value="P:protein stabilization"/>
    <property type="evidence" value="ECO:0007669"/>
    <property type="project" value="TreeGrafter"/>
</dbReference>
<dbReference type="KEGG" id="talb:FTW19_06325"/>
<feature type="chain" id="PRO_5022714575" evidence="5">
    <location>
        <begin position="22"/>
        <end position="208"/>
    </location>
</feature>
<gene>
    <name evidence="6" type="ORF">FTW19_06325</name>
</gene>
<dbReference type="PANTHER" id="PTHR35089:SF1">
    <property type="entry name" value="CHAPERONE PROTEIN SKP"/>
    <property type="match status" value="1"/>
</dbReference>
<evidence type="ECO:0000313" key="6">
    <source>
        <dbReference type="EMBL" id="QEE27645.1"/>
    </source>
</evidence>
<dbReference type="GO" id="GO:0005829">
    <property type="term" value="C:cytosol"/>
    <property type="evidence" value="ECO:0007669"/>
    <property type="project" value="TreeGrafter"/>
</dbReference>
<dbReference type="Proteomes" id="UP000321820">
    <property type="component" value="Chromosome"/>
</dbReference>